<evidence type="ECO:0000313" key="1">
    <source>
        <dbReference type="EMBL" id="JAH38849.1"/>
    </source>
</evidence>
<organism evidence="1">
    <name type="scientific">Anguilla anguilla</name>
    <name type="common">European freshwater eel</name>
    <name type="synonym">Muraena anguilla</name>
    <dbReference type="NCBI Taxonomy" id="7936"/>
    <lineage>
        <taxon>Eukaryota</taxon>
        <taxon>Metazoa</taxon>
        <taxon>Chordata</taxon>
        <taxon>Craniata</taxon>
        <taxon>Vertebrata</taxon>
        <taxon>Euteleostomi</taxon>
        <taxon>Actinopterygii</taxon>
        <taxon>Neopterygii</taxon>
        <taxon>Teleostei</taxon>
        <taxon>Anguilliformes</taxon>
        <taxon>Anguillidae</taxon>
        <taxon>Anguilla</taxon>
    </lineage>
</organism>
<accession>A0A0E9SBU2</accession>
<dbReference type="EMBL" id="GBXM01069728">
    <property type="protein sequence ID" value="JAH38849.1"/>
    <property type="molecule type" value="Transcribed_RNA"/>
</dbReference>
<dbReference type="AlphaFoldDB" id="A0A0E9SBU2"/>
<proteinExistence type="predicted"/>
<protein>
    <submittedName>
        <fullName evidence="1">Uncharacterized protein</fullName>
    </submittedName>
</protein>
<sequence length="31" mass="3423">MVCCYSGAVCCLQHSITDSDCDNTHLLPMDF</sequence>
<reference evidence="1" key="1">
    <citation type="submission" date="2014-11" db="EMBL/GenBank/DDBJ databases">
        <authorList>
            <person name="Amaro Gonzalez C."/>
        </authorList>
    </citation>
    <scope>NUCLEOTIDE SEQUENCE</scope>
</reference>
<name>A0A0E9SBU2_ANGAN</name>
<reference evidence="1" key="2">
    <citation type="journal article" date="2015" name="Fish Shellfish Immunol.">
        <title>Early steps in the European eel (Anguilla anguilla)-Vibrio vulnificus interaction in the gills: Role of the RtxA13 toxin.</title>
        <authorList>
            <person name="Callol A."/>
            <person name="Pajuelo D."/>
            <person name="Ebbesson L."/>
            <person name="Teles M."/>
            <person name="MacKenzie S."/>
            <person name="Amaro C."/>
        </authorList>
    </citation>
    <scope>NUCLEOTIDE SEQUENCE</scope>
</reference>